<dbReference type="HOGENOM" id="CLU_017584_3_2_7"/>
<dbReference type="InterPro" id="IPR015421">
    <property type="entry name" value="PyrdxlP-dep_Trfase_major"/>
</dbReference>
<dbReference type="InterPro" id="IPR015424">
    <property type="entry name" value="PyrdxlP-dep_Trfase"/>
</dbReference>
<dbReference type="GO" id="GO:0008483">
    <property type="term" value="F:transaminase activity"/>
    <property type="evidence" value="ECO:0007669"/>
    <property type="project" value="UniProtKB-KW"/>
</dbReference>
<dbReference type="AlphaFoldDB" id="C0QG43"/>
<dbReference type="Proteomes" id="UP000000442">
    <property type="component" value="Chromosome"/>
</dbReference>
<evidence type="ECO:0000313" key="5">
    <source>
        <dbReference type="Proteomes" id="UP000000442"/>
    </source>
</evidence>
<dbReference type="RefSeq" id="WP_015906336.1">
    <property type="nucleotide sequence ID" value="NC_012108.1"/>
</dbReference>
<dbReference type="EMBL" id="CP001087">
    <property type="protein sequence ID" value="ACN17622.1"/>
    <property type="molecule type" value="Genomic_DNA"/>
</dbReference>
<dbReference type="STRING" id="177437.HRM2_45660"/>
<keyword evidence="4" id="KW-0032">Aminotransferase</keyword>
<evidence type="ECO:0000259" key="3">
    <source>
        <dbReference type="Pfam" id="PF00155"/>
    </source>
</evidence>
<dbReference type="OrthoDB" id="9813612at2"/>
<evidence type="ECO:0000313" key="4">
    <source>
        <dbReference type="EMBL" id="ACN17622.1"/>
    </source>
</evidence>
<dbReference type="InterPro" id="IPR015422">
    <property type="entry name" value="PyrdxlP-dep_Trfase_small"/>
</dbReference>
<keyword evidence="4" id="KW-0808">Transferase</keyword>
<dbReference type="Pfam" id="PF00155">
    <property type="entry name" value="Aminotran_1_2"/>
    <property type="match status" value="1"/>
</dbReference>
<dbReference type="CDD" id="cd00609">
    <property type="entry name" value="AAT_like"/>
    <property type="match status" value="1"/>
</dbReference>
<name>C0QG43_DESAH</name>
<dbReference type="PANTHER" id="PTHR42885:SF1">
    <property type="entry name" value="THREONINE-PHOSPHATE DECARBOXYLASE"/>
    <property type="match status" value="1"/>
</dbReference>
<gene>
    <name evidence="4" type="ordered locus">HRM2_45660</name>
</gene>
<dbReference type="InterPro" id="IPR004839">
    <property type="entry name" value="Aminotransferase_I/II_large"/>
</dbReference>
<dbReference type="Gene3D" id="3.90.1150.10">
    <property type="entry name" value="Aspartate Aminotransferase, domain 1"/>
    <property type="match status" value="1"/>
</dbReference>
<accession>C0QG43</accession>
<protein>
    <submittedName>
        <fullName evidence="4">Histidinol-phosphate/aromatic aminotransferase and cobyric acid decarboxylase</fullName>
    </submittedName>
</protein>
<sequence length="371" mass="40479">MITGHGGNVNALAQRLGCTIDEIIDMSSNLNPLGPPPGLEAFLAANMARIRSLPQADAGGMVSAFAHRHNMDANRVMAGNGTTWFLYTLPLALATKKMLIFGPTYSDYRDGCAMHNIDYGYAMATVDNLFVPDFEAVSNMLATGGFDTVVICNPNNPTGVLVEKQAILNLVQAYPEIRFVVDESYLPFVEDAENITLVGDDRFPNLIVLSSMSKIFRIPGLRTGFICADPRVIEGFMHYSQPWSVNALAQTAVTHLLGQGAETGAFTARTREFVHEEKALFASRLADCPGICIFPSQTYFVLAALEPPMDAPTLCRLMGDEHILIRDCTNFDGLSNRFVRFSLKSRKTNMALANALNKHFSGSTGLNPEGK</sequence>
<dbReference type="eggNOG" id="COG0079">
    <property type="taxonomic scope" value="Bacteria"/>
</dbReference>
<feature type="domain" description="Aminotransferase class I/classII large" evidence="3">
    <location>
        <begin position="23"/>
        <end position="355"/>
    </location>
</feature>
<keyword evidence="2" id="KW-0663">Pyridoxal phosphate</keyword>
<evidence type="ECO:0000256" key="2">
    <source>
        <dbReference type="ARBA" id="ARBA00022898"/>
    </source>
</evidence>
<dbReference type="PANTHER" id="PTHR42885">
    <property type="entry name" value="HISTIDINOL-PHOSPHATE AMINOTRANSFERASE-RELATED"/>
    <property type="match status" value="1"/>
</dbReference>
<dbReference type="SUPFAM" id="SSF53383">
    <property type="entry name" value="PLP-dependent transferases"/>
    <property type="match status" value="1"/>
</dbReference>
<dbReference type="KEGG" id="dat:HRM2_45660"/>
<dbReference type="Gene3D" id="3.40.640.10">
    <property type="entry name" value="Type I PLP-dependent aspartate aminotransferase-like (Major domain)"/>
    <property type="match status" value="1"/>
</dbReference>
<proteinExistence type="predicted"/>
<keyword evidence="5" id="KW-1185">Reference proteome</keyword>
<evidence type="ECO:0000256" key="1">
    <source>
        <dbReference type="ARBA" id="ARBA00001933"/>
    </source>
</evidence>
<dbReference type="GO" id="GO:0030170">
    <property type="term" value="F:pyridoxal phosphate binding"/>
    <property type="evidence" value="ECO:0007669"/>
    <property type="project" value="InterPro"/>
</dbReference>
<organism evidence="4 5">
    <name type="scientific">Desulforapulum autotrophicum (strain ATCC 43914 / DSM 3382 / VKM B-1955 / HRM2)</name>
    <name type="common">Desulfobacterium autotrophicum</name>
    <dbReference type="NCBI Taxonomy" id="177437"/>
    <lineage>
        <taxon>Bacteria</taxon>
        <taxon>Pseudomonadati</taxon>
        <taxon>Thermodesulfobacteriota</taxon>
        <taxon>Desulfobacteria</taxon>
        <taxon>Desulfobacterales</taxon>
        <taxon>Desulfobacteraceae</taxon>
        <taxon>Desulforapulum</taxon>
    </lineage>
</organism>
<comment type="cofactor">
    <cofactor evidence="1">
        <name>pyridoxal 5'-phosphate</name>
        <dbReference type="ChEBI" id="CHEBI:597326"/>
    </cofactor>
</comment>
<reference evidence="4 5" key="1">
    <citation type="journal article" date="2009" name="Environ. Microbiol.">
        <title>Genome sequence of Desulfobacterium autotrophicum HRM2, a marine sulfate reducer oxidizing organic carbon completely to carbon dioxide.</title>
        <authorList>
            <person name="Strittmatter A.W."/>
            <person name="Liesegang H."/>
            <person name="Rabus R."/>
            <person name="Decker I."/>
            <person name="Amann J."/>
            <person name="Andres S."/>
            <person name="Henne A."/>
            <person name="Fricke W.F."/>
            <person name="Martinez-Arias R."/>
            <person name="Bartels D."/>
            <person name="Goesmann A."/>
            <person name="Krause L."/>
            <person name="Puehler A."/>
            <person name="Klenk H.P."/>
            <person name="Richter M."/>
            <person name="Schuler M."/>
            <person name="Gloeckner F.O."/>
            <person name="Meyerdierks A."/>
            <person name="Gottschalk G."/>
            <person name="Amann R."/>
        </authorList>
    </citation>
    <scope>NUCLEOTIDE SEQUENCE [LARGE SCALE GENOMIC DNA]</scope>
    <source>
        <strain evidence="5">ATCC 43914 / DSM 3382 / HRM2</strain>
    </source>
</reference>